<dbReference type="AlphaFoldDB" id="X0XDF1"/>
<evidence type="ECO:0000256" key="1">
    <source>
        <dbReference type="SAM" id="MobiDB-lite"/>
    </source>
</evidence>
<reference evidence="2" key="1">
    <citation type="journal article" date="2014" name="Front. Microbiol.">
        <title>High frequency of phylogenetically diverse reductive dehalogenase-homologous genes in deep subseafloor sedimentary metagenomes.</title>
        <authorList>
            <person name="Kawai M."/>
            <person name="Futagami T."/>
            <person name="Toyoda A."/>
            <person name="Takaki Y."/>
            <person name="Nishi S."/>
            <person name="Hori S."/>
            <person name="Arai W."/>
            <person name="Tsubouchi T."/>
            <person name="Morono Y."/>
            <person name="Uchiyama I."/>
            <person name="Ito T."/>
            <person name="Fujiyama A."/>
            <person name="Inagaki F."/>
            <person name="Takami H."/>
        </authorList>
    </citation>
    <scope>NUCLEOTIDE SEQUENCE</scope>
    <source>
        <strain evidence="2">Expedition CK06-06</strain>
    </source>
</reference>
<proteinExistence type="predicted"/>
<protein>
    <submittedName>
        <fullName evidence="2">Uncharacterized protein</fullName>
    </submittedName>
</protein>
<sequence length="67" mass="7707">MNLPLLVVGSTLVIVLVLALAREVRLRRALQRLLARLLAHWRNHDVEDTSHASQQPDRRSSAFRDRV</sequence>
<dbReference type="EMBL" id="BARS01044183">
    <property type="protein sequence ID" value="GAG33442.1"/>
    <property type="molecule type" value="Genomic_DNA"/>
</dbReference>
<feature type="region of interest" description="Disordered" evidence="1">
    <location>
        <begin position="46"/>
        <end position="67"/>
    </location>
</feature>
<gene>
    <name evidence="2" type="ORF">S01H1_66796</name>
</gene>
<comment type="caution">
    <text evidence="2">The sequence shown here is derived from an EMBL/GenBank/DDBJ whole genome shotgun (WGS) entry which is preliminary data.</text>
</comment>
<evidence type="ECO:0000313" key="2">
    <source>
        <dbReference type="EMBL" id="GAG33442.1"/>
    </source>
</evidence>
<name>X0XDF1_9ZZZZ</name>
<accession>X0XDF1</accession>
<organism evidence="2">
    <name type="scientific">marine sediment metagenome</name>
    <dbReference type="NCBI Taxonomy" id="412755"/>
    <lineage>
        <taxon>unclassified sequences</taxon>
        <taxon>metagenomes</taxon>
        <taxon>ecological metagenomes</taxon>
    </lineage>
</organism>